<protein>
    <recommendedName>
        <fullName evidence="4">Demethylmenaquinone methyltransferase</fullName>
        <ecNumber evidence="4">2.1.1.163</ecNumber>
    </recommendedName>
</protein>
<organism evidence="5 6">
    <name type="scientific">Lacicoccus qingdaonensis</name>
    <dbReference type="NCBI Taxonomy" id="576118"/>
    <lineage>
        <taxon>Bacteria</taxon>
        <taxon>Bacillati</taxon>
        <taxon>Bacillota</taxon>
        <taxon>Bacilli</taxon>
        <taxon>Bacillales</taxon>
        <taxon>Salinicoccaceae</taxon>
        <taxon>Lacicoccus</taxon>
    </lineage>
</organism>
<feature type="binding site" evidence="4">
    <location>
        <position position="56"/>
    </location>
    <ligand>
        <name>S-adenosyl-L-methionine</name>
        <dbReference type="ChEBI" id="CHEBI:59789"/>
    </ligand>
</feature>
<dbReference type="PANTHER" id="PTHR43591">
    <property type="entry name" value="METHYLTRANSFERASE"/>
    <property type="match status" value="1"/>
</dbReference>
<keyword evidence="1 4" id="KW-0489">Methyltransferase</keyword>
<comment type="function">
    <text evidence="4">Methyltransferase required for the conversion of demethylmenaquinol (DMKH2) to menaquinol (MKH2).</text>
</comment>
<dbReference type="PANTHER" id="PTHR43591:SF24">
    <property type="entry name" value="2-METHOXY-6-POLYPRENYL-1,4-BENZOQUINOL METHYLASE, MITOCHONDRIAL"/>
    <property type="match status" value="1"/>
</dbReference>
<dbReference type="Pfam" id="PF01209">
    <property type="entry name" value="Ubie_methyltran"/>
    <property type="match status" value="1"/>
</dbReference>
<dbReference type="Proteomes" id="UP000199008">
    <property type="component" value="Unassembled WGS sequence"/>
</dbReference>
<proteinExistence type="inferred from homology"/>
<evidence type="ECO:0000256" key="3">
    <source>
        <dbReference type="ARBA" id="ARBA00022691"/>
    </source>
</evidence>
<accession>A0A1G9CLM4</accession>
<dbReference type="OrthoDB" id="9808140at2"/>
<dbReference type="GO" id="GO:0009234">
    <property type="term" value="P:menaquinone biosynthetic process"/>
    <property type="evidence" value="ECO:0007669"/>
    <property type="project" value="UniProtKB-UniRule"/>
</dbReference>
<evidence type="ECO:0000256" key="1">
    <source>
        <dbReference type="ARBA" id="ARBA00022603"/>
    </source>
</evidence>
<dbReference type="CDD" id="cd02440">
    <property type="entry name" value="AdoMet_MTases"/>
    <property type="match status" value="1"/>
</dbReference>
<dbReference type="InterPro" id="IPR004033">
    <property type="entry name" value="UbiE/COQ5_MeTrFase"/>
</dbReference>
<keyword evidence="3 4" id="KW-0949">S-adenosyl-L-methionine</keyword>
<dbReference type="HAMAP" id="MF_01813">
    <property type="entry name" value="MenG_UbiE_methyltr"/>
    <property type="match status" value="1"/>
</dbReference>
<dbReference type="PROSITE" id="PS51608">
    <property type="entry name" value="SAM_MT_UBIE"/>
    <property type="match status" value="1"/>
</dbReference>
<sequence>MDKEQRVHKIFNAISKDYDHMNNIISFNQHTLWRNKTMSHMFLDSDMTVLDVCCGTGDWTIQLAASGAETTGLDFSENMLEVAEGKTAQWDNISLIHGNAMNLPFEDDQFDYVTIGFGLRNLPDYGAAIADFYRVLKPGGTLVILETSTPENNLINSGFELYFGKIMPMLGGIIAKKKDEYSWLHESTSSFISKNELKCILYTTGFTNIKIIPHTLGTAASHFAIKPIDGD</sequence>
<dbReference type="PROSITE" id="PS01184">
    <property type="entry name" value="UBIE_2"/>
    <property type="match status" value="1"/>
</dbReference>
<comment type="similarity">
    <text evidence="4">Belongs to the class I-like SAM-binding methyltransferase superfamily. MenG/UbiE family.</text>
</comment>
<feature type="binding site" evidence="4">
    <location>
        <position position="74"/>
    </location>
    <ligand>
        <name>S-adenosyl-L-methionine</name>
        <dbReference type="ChEBI" id="CHEBI:59789"/>
    </ligand>
</feature>
<dbReference type="NCBIfam" id="NF001243">
    <property type="entry name" value="PRK00216.1-4"/>
    <property type="match status" value="1"/>
</dbReference>
<gene>
    <name evidence="4" type="primary">menG</name>
    <name evidence="5" type="ORF">SAMN05216216_104106</name>
</gene>
<dbReference type="InterPro" id="IPR023576">
    <property type="entry name" value="UbiE/COQ5_MeTrFase_CS"/>
</dbReference>
<keyword evidence="6" id="KW-1185">Reference proteome</keyword>
<dbReference type="Gene3D" id="3.40.50.150">
    <property type="entry name" value="Vaccinia Virus protein VP39"/>
    <property type="match status" value="1"/>
</dbReference>
<dbReference type="RefSeq" id="WP_092984894.1">
    <property type="nucleotide sequence ID" value="NZ_FNFY01000004.1"/>
</dbReference>
<keyword evidence="4" id="KW-0474">Menaquinone biosynthesis</keyword>
<evidence type="ECO:0000256" key="4">
    <source>
        <dbReference type="HAMAP-Rule" id="MF_01813"/>
    </source>
</evidence>
<dbReference type="STRING" id="576118.SAMN05216216_104106"/>
<dbReference type="GO" id="GO:0043770">
    <property type="term" value="F:demethylmenaquinone methyltransferase activity"/>
    <property type="evidence" value="ECO:0007669"/>
    <property type="project" value="UniProtKB-UniRule"/>
</dbReference>
<dbReference type="SUPFAM" id="SSF53335">
    <property type="entry name" value="S-adenosyl-L-methionine-dependent methyltransferases"/>
    <property type="match status" value="1"/>
</dbReference>
<comment type="pathway">
    <text evidence="4">Quinol/quinone metabolism; menaquinone biosynthesis; menaquinol from 1,4-dihydroxy-2-naphthoate: step 2/2.</text>
</comment>
<reference evidence="6" key="1">
    <citation type="submission" date="2016-10" db="EMBL/GenBank/DDBJ databases">
        <authorList>
            <person name="Varghese N."/>
            <person name="Submissions S."/>
        </authorList>
    </citation>
    <scope>NUCLEOTIDE SEQUENCE [LARGE SCALE GENOMIC DNA]</scope>
    <source>
        <strain evidence="6">CGMCC 1.8895</strain>
    </source>
</reference>
<comment type="caution">
    <text evidence="4">Lacks conserved residue(s) required for the propagation of feature annotation.</text>
</comment>
<dbReference type="InterPro" id="IPR029063">
    <property type="entry name" value="SAM-dependent_MTases_sf"/>
</dbReference>
<comment type="catalytic activity">
    <reaction evidence="4">
        <text>a 2-demethylmenaquinol + S-adenosyl-L-methionine = a menaquinol + S-adenosyl-L-homocysteine + H(+)</text>
        <dbReference type="Rhea" id="RHEA:42640"/>
        <dbReference type="Rhea" id="RHEA-COMP:9539"/>
        <dbReference type="Rhea" id="RHEA-COMP:9563"/>
        <dbReference type="ChEBI" id="CHEBI:15378"/>
        <dbReference type="ChEBI" id="CHEBI:18151"/>
        <dbReference type="ChEBI" id="CHEBI:55437"/>
        <dbReference type="ChEBI" id="CHEBI:57856"/>
        <dbReference type="ChEBI" id="CHEBI:59789"/>
        <dbReference type="EC" id="2.1.1.163"/>
    </reaction>
</comment>
<keyword evidence="2 4" id="KW-0808">Transferase</keyword>
<evidence type="ECO:0000313" key="5">
    <source>
        <dbReference type="EMBL" id="SDK52365.1"/>
    </source>
</evidence>
<evidence type="ECO:0000313" key="6">
    <source>
        <dbReference type="Proteomes" id="UP000199008"/>
    </source>
</evidence>
<dbReference type="AlphaFoldDB" id="A0A1G9CLM4"/>
<dbReference type="NCBIfam" id="TIGR01934">
    <property type="entry name" value="MenG_MenH_UbiE"/>
    <property type="match status" value="1"/>
</dbReference>
<dbReference type="NCBIfam" id="NF001244">
    <property type="entry name" value="PRK00216.1-5"/>
    <property type="match status" value="1"/>
</dbReference>
<dbReference type="EC" id="2.1.1.163" evidence="4"/>
<dbReference type="UniPathway" id="UPA00079">
    <property type="reaction ID" value="UER00169"/>
</dbReference>
<evidence type="ECO:0000256" key="2">
    <source>
        <dbReference type="ARBA" id="ARBA00022679"/>
    </source>
</evidence>
<dbReference type="GO" id="GO:0032259">
    <property type="term" value="P:methylation"/>
    <property type="evidence" value="ECO:0007669"/>
    <property type="project" value="UniProtKB-KW"/>
</dbReference>
<dbReference type="EMBL" id="FNFY01000004">
    <property type="protein sequence ID" value="SDK52365.1"/>
    <property type="molecule type" value="Genomic_DNA"/>
</dbReference>
<feature type="binding site" evidence="4">
    <location>
        <begin position="99"/>
        <end position="100"/>
    </location>
    <ligand>
        <name>S-adenosyl-L-methionine</name>
        <dbReference type="ChEBI" id="CHEBI:59789"/>
    </ligand>
</feature>
<name>A0A1G9CLM4_9BACL</name>
<dbReference type="PROSITE" id="PS01183">
    <property type="entry name" value="UBIE_1"/>
    <property type="match status" value="1"/>
</dbReference>